<name>A0A367G7S7_9FIRM</name>
<organism evidence="1 2">
    <name type="scientific">Blautia obeum</name>
    <dbReference type="NCBI Taxonomy" id="40520"/>
    <lineage>
        <taxon>Bacteria</taxon>
        <taxon>Bacillati</taxon>
        <taxon>Bacillota</taxon>
        <taxon>Clostridia</taxon>
        <taxon>Lachnospirales</taxon>
        <taxon>Lachnospiraceae</taxon>
        <taxon>Blautia</taxon>
    </lineage>
</organism>
<dbReference type="Proteomes" id="UP000253208">
    <property type="component" value="Unassembled WGS sequence"/>
</dbReference>
<reference evidence="1 2" key="1">
    <citation type="submission" date="2018-02" db="EMBL/GenBank/DDBJ databases">
        <title>Complete genome sequencing of Faecalibacterium prausnitzii strains isolated from the human gut.</title>
        <authorList>
            <person name="Fitzgerald B.C."/>
            <person name="Shkoporov A.N."/>
            <person name="Ross P.R."/>
            <person name="Hill C."/>
        </authorList>
    </citation>
    <scope>NUCLEOTIDE SEQUENCE [LARGE SCALE GENOMIC DNA]</scope>
    <source>
        <strain evidence="1 2">APC942/31-1</strain>
    </source>
</reference>
<dbReference type="EMBL" id="PSQG01000002">
    <property type="protein sequence ID" value="RCH46126.1"/>
    <property type="molecule type" value="Genomic_DNA"/>
</dbReference>
<protein>
    <submittedName>
        <fullName evidence="1">Uncharacterized protein</fullName>
    </submittedName>
</protein>
<dbReference type="InterPro" id="IPR024538">
    <property type="entry name" value="DUF3878"/>
</dbReference>
<dbReference type="AlphaFoldDB" id="A0A367G7S7"/>
<accession>A0A367G7S7</accession>
<evidence type="ECO:0000313" key="2">
    <source>
        <dbReference type="Proteomes" id="UP000253208"/>
    </source>
</evidence>
<sequence length="370" mass="42738">MDTGNNTAGKTAPERYVSEKAFEELPDTFQKLAELLGEDQFELVAVNDEKDPQDQKAASESAFSEAIAEKSDDNMYRVDSYVKNGEIRLVYLMNDAVESFLVFGNARMTGVYKPDYEGEILADLSRQGREYILVVHQDDSVVTLFFETLSLEKHLYDYSRIGHFWVEGYEYLRQLEYRLAILRDKYDYIGGDSCNALEEKLSALVEFPPLNYCCYPAVPEKYIVPRENPWIPSEKAFEVMGEIARQAGDRTFVRWLEIYRKLPFKWVARKLAGMLHRTKHIQVTMCLSEKLREASSGYGNRSFGKEADEELRVLTEKARTKQAELNEQGMGSEVLREEPFTIARDSLGFKVYLMKWNKGRKDCTVEIEEI</sequence>
<evidence type="ECO:0000313" key="1">
    <source>
        <dbReference type="EMBL" id="RCH46126.1"/>
    </source>
</evidence>
<dbReference type="RefSeq" id="WP_021652868.1">
    <property type="nucleotide sequence ID" value="NZ_PSQG01000002.1"/>
</dbReference>
<dbReference type="Pfam" id="PF12994">
    <property type="entry name" value="DUF3878"/>
    <property type="match status" value="1"/>
</dbReference>
<gene>
    <name evidence="1" type="ORF">C4886_01825</name>
</gene>
<proteinExistence type="predicted"/>
<comment type="caution">
    <text evidence="1">The sequence shown here is derived from an EMBL/GenBank/DDBJ whole genome shotgun (WGS) entry which is preliminary data.</text>
</comment>